<accession>A0ABX3P5W9</accession>
<dbReference type="Proteomes" id="UP000192277">
    <property type="component" value="Unassembled WGS sequence"/>
</dbReference>
<dbReference type="PROSITE" id="PS51257">
    <property type="entry name" value="PROKAR_LIPOPROTEIN"/>
    <property type="match status" value="1"/>
</dbReference>
<dbReference type="Pfam" id="PF16120">
    <property type="entry name" value="DUF4836"/>
    <property type="match status" value="1"/>
</dbReference>
<sequence>MQRHLLTFLLLAVTLTSIVSCSHSDKSGLAIPRDAAFALHVNVKSLTSKLSWQEIQQNEWFKEAYTTETDSFVKKTLQDPATSGVDIQSDLGLFVKKQNQGGYMAVEGGIKDAAAFETFATNANKGGKVVKSGDVSVLNTGLKSLVAWTKSRFVFISDVPMGSLANRFNSNASGYEPFSFTTDSLQKFAMELFDLPSKNNLVSDERFVSVMKEPGDIHYWVNAEQYYNSLGGMMSLLKMNSLFEGNAYGAALNFANGKITFKTKAFVNKELKALMEKNGGGKISADMINRIPSKNVVAVFAFKYQPQGFIDLLKMMGVDGMVNGFLGSEGYSTAEFVKATKGDVLLAVSDLKIKGKTTPGINPDGSPAIEQDILPVNILFASSVNEKPSFDKLFSILQKKSQELQPITNNVHFQLNNDWFAAGNSPEQVNAFLSGGNNNFAFTSRLAGKSFGGYIDLQGIIKTMAPSTTDSVSKATMDLSTNMWQDVYMYSDGQKDDAFVGEMEINLVDKSTNSLKLLNTYLDSMAKITGPRRNHTDAHVRYTDPASEGLAALEPVLHQ</sequence>
<organism evidence="1 2">
    <name type="scientific">Niastella koreensis</name>
    <dbReference type="NCBI Taxonomy" id="354356"/>
    <lineage>
        <taxon>Bacteria</taxon>
        <taxon>Pseudomonadati</taxon>
        <taxon>Bacteroidota</taxon>
        <taxon>Chitinophagia</taxon>
        <taxon>Chitinophagales</taxon>
        <taxon>Chitinophagaceae</taxon>
        <taxon>Niastella</taxon>
    </lineage>
</organism>
<name>A0ABX3P5W9_9BACT</name>
<dbReference type="InterPro" id="IPR032276">
    <property type="entry name" value="DUF4836"/>
</dbReference>
<protein>
    <recommendedName>
        <fullName evidence="3">DUF4836 family protein</fullName>
    </recommendedName>
</protein>
<dbReference type="RefSeq" id="WP_014223187.1">
    <property type="nucleotide sequence ID" value="NZ_LWBO01000001.1"/>
</dbReference>
<proteinExistence type="predicted"/>
<reference evidence="1 2" key="1">
    <citation type="submission" date="2016-04" db="EMBL/GenBank/DDBJ databases">
        <authorList>
            <person name="Chen L."/>
            <person name="Zhuang W."/>
            <person name="Wang G."/>
        </authorList>
    </citation>
    <scope>NUCLEOTIDE SEQUENCE [LARGE SCALE GENOMIC DNA]</scope>
    <source>
        <strain evidence="2">GR20</strain>
    </source>
</reference>
<evidence type="ECO:0008006" key="3">
    <source>
        <dbReference type="Google" id="ProtNLM"/>
    </source>
</evidence>
<evidence type="ECO:0000313" key="2">
    <source>
        <dbReference type="Proteomes" id="UP000192277"/>
    </source>
</evidence>
<gene>
    <name evidence="1" type="ORF">A4D02_04490</name>
</gene>
<comment type="caution">
    <text evidence="1">The sequence shown here is derived from an EMBL/GenBank/DDBJ whole genome shotgun (WGS) entry which is preliminary data.</text>
</comment>
<evidence type="ECO:0000313" key="1">
    <source>
        <dbReference type="EMBL" id="OQP55568.1"/>
    </source>
</evidence>
<dbReference type="EMBL" id="LWBO01000001">
    <property type="protein sequence ID" value="OQP55568.1"/>
    <property type="molecule type" value="Genomic_DNA"/>
</dbReference>
<keyword evidence="2" id="KW-1185">Reference proteome</keyword>